<dbReference type="Proteomes" id="UP000276991">
    <property type="component" value="Unassembled WGS sequence"/>
</dbReference>
<keyword evidence="4 11" id="KW-0812">Transmembrane</keyword>
<keyword evidence="9 11" id="KW-0472">Membrane</keyword>
<dbReference type="CDD" id="cd03249">
    <property type="entry name" value="ABC_MTABC3_MDL1_MDL2"/>
    <property type="match status" value="1"/>
</dbReference>
<dbReference type="GO" id="GO:0015421">
    <property type="term" value="F:ABC-type oligopeptide transporter activity"/>
    <property type="evidence" value="ECO:0007669"/>
    <property type="project" value="TreeGrafter"/>
</dbReference>
<evidence type="ECO:0000256" key="1">
    <source>
        <dbReference type="ARBA" id="ARBA00004141"/>
    </source>
</evidence>
<dbReference type="Gene3D" id="3.40.50.300">
    <property type="entry name" value="P-loop containing nucleotide triphosphate hydrolases"/>
    <property type="match status" value="2"/>
</dbReference>
<dbReference type="InterPro" id="IPR017871">
    <property type="entry name" value="ABC_transporter-like_CS"/>
</dbReference>
<feature type="transmembrane region" description="Helical" evidence="11">
    <location>
        <begin position="130"/>
        <end position="150"/>
    </location>
</feature>
<evidence type="ECO:0000256" key="6">
    <source>
        <dbReference type="ARBA" id="ARBA00022741"/>
    </source>
</evidence>
<feature type="domain" description="ABC transporter" evidence="12">
    <location>
        <begin position="973"/>
        <end position="1211"/>
    </location>
</feature>
<dbReference type="EMBL" id="UPTC01000653">
    <property type="protein sequence ID" value="VBB29606.1"/>
    <property type="molecule type" value="Genomic_DNA"/>
</dbReference>
<evidence type="ECO:0000256" key="8">
    <source>
        <dbReference type="ARBA" id="ARBA00022989"/>
    </source>
</evidence>
<comment type="subcellular location">
    <subcellularLocation>
        <location evidence="1">Membrane</location>
        <topology evidence="1">Multi-pass membrane protein</topology>
    </subcellularLocation>
</comment>
<evidence type="ECO:0000256" key="10">
    <source>
        <dbReference type="ARBA" id="ARBA00023180"/>
    </source>
</evidence>
<keyword evidence="15" id="KW-1185">Reference proteome</keyword>
<dbReference type="PANTHER" id="PTHR43394">
    <property type="entry name" value="ATP-DEPENDENT PERMEASE MDL1, MITOCHONDRIAL"/>
    <property type="match status" value="1"/>
</dbReference>
<reference evidence="14 15" key="1">
    <citation type="submission" date="2018-08" db="EMBL/GenBank/DDBJ databases">
        <authorList>
            <person name="Laetsch R D."/>
            <person name="Stevens L."/>
            <person name="Kumar S."/>
            <person name="Blaxter L. M."/>
        </authorList>
    </citation>
    <scope>NUCLEOTIDE SEQUENCE [LARGE SCALE GENOMIC DNA]</scope>
</reference>
<dbReference type="OrthoDB" id="6500128at2759"/>
<name>A0A498SDA2_ACAVI</name>
<dbReference type="Gene3D" id="1.20.1560.10">
    <property type="entry name" value="ABC transporter type 1, transmembrane domain"/>
    <property type="match status" value="1"/>
</dbReference>
<dbReference type="InterPro" id="IPR003439">
    <property type="entry name" value="ABC_transporter-like_ATP-bd"/>
</dbReference>
<dbReference type="InterPro" id="IPR036640">
    <property type="entry name" value="ABC1_TM_sf"/>
</dbReference>
<keyword evidence="6" id="KW-0547">Nucleotide-binding</keyword>
<evidence type="ECO:0000256" key="2">
    <source>
        <dbReference type="ARBA" id="ARBA00007577"/>
    </source>
</evidence>
<dbReference type="Pfam" id="PF00005">
    <property type="entry name" value="ABC_tran"/>
    <property type="match status" value="2"/>
</dbReference>
<dbReference type="SMART" id="SM00382">
    <property type="entry name" value="AAA"/>
    <property type="match status" value="2"/>
</dbReference>
<dbReference type="InterPro" id="IPR003593">
    <property type="entry name" value="AAA+_ATPase"/>
</dbReference>
<dbReference type="STRING" id="6277.A0A498SDA2"/>
<evidence type="ECO:0000256" key="4">
    <source>
        <dbReference type="ARBA" id="ARBA00022692"/>
    </source>
</evidence>
<proteinExistence type="inferred from homology"/>
<dbReference type="SUPFAM" id="SSF52540">
    <property type="entry name" value="P-loop containing nucleoside triphosphate hydrolases"/>
    <property type="match status" value="2"/>
</dbReference>
<feature type="transmembrane region" description="Helical" evidence="11">
    <location>
        <begin position="698"/>
        <end position="723"/>
    </location>
</feature>
<evidence type="ECO:0000313" key="14">
    <source>
        <dbReference type="EMBL" id="VBB29606.1"/>
    </source>
</evidence>
<keyword evidence="5" id="KW-0677">Repeat</keyword>
<dbReference type="SUPFAM" id="SSF90123">
    <property type="entry name" value="ABC transporter transmembrane region"/>
    <property type="match status" value="2"/>
</dbReference>
<dbReference type="FunFam" id="3.40.50.300:FF:001370">
    <property type="entry name" value="p-GlycoProtein related"/>
    <property type="match status" value="1"/>
</dbReference>
<dbReference type="PANTHER" id="PTHR43394:SF1">
    <property type="entry name" value="ATP-BINDING CASSETTE SUB-FAMILY B MEMBER 10, MITOCHONDRIAL"/>
    <property type="match status" value="1"/>
</dbReference>
<dbReference type="PROSITE" id="PS50893">
    <property type="entry name" value="ABC_TRANSPORTER_2"/>
    <property type="match status" value="2"/>
</dbReference>
<evidence type="ECO:0000256" key="11">
    <source>
        <dbReference type="SAM" id="Phobius"/>
    </source>
</evidence>
<dbReference type="InterPro" id="IPR027417">
    <property type="entry name" value="P-loop_NTPase"/>
</dbReference>
<dbReference type="GO" id="GO:0005524">
    <property type="term" value="F:ATP binding"/>
    <property type="evidence" value="ECO:0007669"/>
    <property type="project" value="UniProtKB-KW"/>
</dbReference>
<dbReference type="Pfam" id="PF00664">
    <property type="entry name" value="ABC_membrane"/>
    <property type="match status" value="2"/>
</dbReference>
<organism evidence="14 15">
    <name type="scientific">Acanthocheilonema viteae</name>
    <name type="common">Filarial nematode worm</name>
    <name type="synonym">Dipetalonema viteae</name>
    <dbReference type="NCBI Taxonomy" id="6277"/>
    <lineage>
        <taxon>Eukaryota</taxon>
        <taxon>Metazoa</taxon>
        <taxon>Ecdysozoa</taxon>
        <taxon>Nematoda</taxon>
        <taxon>Chromadorea</taxon>
        <taxon>Rhabditida</taxon>
        <taxon>Spirurina</taxon>
        <taxon>Spiruromorpha</taxon>
        <taxon>Filarioidea</taxon>
        <taxon>Onchocercidae</taxon>
        <taxon>Acanthocheilonema</taxon>
    </lineage>
</organism>
<feature type="transmembrane region" description="Helical" evidence="11">
    <location>
        <begin position="156"/>
        <end position="175"/>
    </location>
</feature>
<protein>
    <submittedName>
        <fullName evidence="14">Uncharacterized protein</fullName>
    </submittedName>
</protein>
<evidence type="ECO:0000256" key="5">
    <source>
        <dbReference type="ARBA" id="ARBA00022737"/>
    </source>
</evidence>
<gene>
    <name evidence="14" type="ORF">NAV_LOCUS4406</name>
</gene>
<evidence type="ECO:0000259" key="12">
    <source>
        <dbReference type="PROSITE" id="PS50893"/>
    </source>
</evidence>
<dbReference type="AlphaFoldDB" id="A0A498SDA2"/>
<dbReference type="GO" id="GO:0016020">
    <property type="term" value="C:membrane"/>
    <property type="evidence" value="ECO:0007669"/>
    <property type="project" value="UniProtKB-SubCell"/>
</dbReference>
<dbReference type="GO" id="GO:0009636">
    <property type="term" value="P:response to toxic substance"/>
    <property type="evidence" value="ECO:0007669"/>
    <property type="project" value="UniProtKB-ARBA"/>
</dbReference>
<feature type="domain" description="ABC transporter" evidence="12">
    <location>
        <begin position="332"/>
        <end position="568"/>
    </location>
</feature>
<dbReference type="PROSITE" id="PS00211">
    <property type="entry name" value="ABC_TRANSPORTER_1"/>
    <property type="match status" value="2"/>
</dbReference>
<dbReference type="PROSITE" id="PS50929">
    <property type="entry name" value="ABC_TM1F"/>
    <property type="match status" value="2"/>
</dbReference>
<evidence type="ECO:0000256" key="9">
    <source>
        <dbReference type="ARBA" id="ARBA00023136"/>
    </source>
</evidence>
<accession>A0A498SDA2</accession>
<sequence length="1213" mass="135734">MEKVKDFESFDSSKIGFGLSNNNSFDSFNSTDFNSIRQSQIDKHFENSATPAFVMMLSLSVATFIAAFFQRLAWEVSGIRQVFRVKKAYIRKLLHMDVAWLESRHSGQVASMLHDHADSIYQGIADHVPMVIFICAYLLVTSSVCFYIQWDVTLVMFAALPLLIGTRLIFSKWFCKTRDEEQKLLAKMTNLVQETFSCIRTVIAFAAQKQTVNKYERLTIELNRMTEQRLTASSIYDALAQVLLTEFIFTAALCYGMWRVNDANPGRLAALAINMLYMCVTSISIGFHMTGASTARQNANEMNAILIETPNIECYINKHSESMLAPRGHGAIEFKDISFAYPSRPDIEVLKRVSFTVATGEHVAIVGPSGSGKSTITALMLRFYDPTNGTITLDSVNLKKLNPDNLRAQLGLVSQEPVLFDGTISDNIRYGRLNATQAEINEAARKAEAWQFICALPEGMKTRVGDRGLQLSGGQKQRVAIARAVIRDPSVMIFDEATSALDTKHEVEVQRAIDAASQGVTTITIAHRLSTVRNADRIIVLESGQIVEEGSPEELLNNKDGKFHRMYNDQKFDSLTVDKLAANPRARSKVSLAAHFSMTPSDFIDAETYRRAWARSSLGAHKRLGKSYSVLSIDRAKLALPVMSKKRTRMDTPFKTNIMEVAMDDKDYDDHISFPEKTTNFNAIWNLIKSYKDGYTQLSVAIPVTILRGFFFLLVCFELSSVLEIALAPNEETAQQVFITAAVYTALIIIKTMFEAVGRLFIALYGHGFCGYLRNKMFRKILRHGAAYFDEEANTPGRLVHKLMSDTATLNRILGDKLDLLLPAVICSTVSVTIALLINWKLALICSFQFPAFFIFRFVELRETSKRQRQMADQEKKAANLATVVLSNMSTIKAYTLQEHFNNIFYKTLKPLQEVVLLTQFGANFISQLIASVNDMSKARVASGNILNIIKETAVDMNNLSDEGLRPKTTARLMLKNVEFRYPSRPLYPVLRNLTLKVRPGDSIAIVGPSGSGKSSILALFQRMYSTTKGEVLIDNYNVKQINPAYLRRVVVSVGQEPTLFSFTIRENIGYGLPEDEATEEKIIEAAKIANIHHFILSLPQGYDTEVGEFGAQLSGGQRQRIAIARAIIREPRVLLLDEATAALDTASEKAVQSALESVSKNCTCIYVAHRLSSIRSVNKIYVLVDGEIAEQGTHQELMEEKGLYYEMNQSEI</sequence>
<evidence type="ECO:0000256" key="3">
    <source>
        <dbReference type="ARBA" id="ARBA00022448"/>
    </source>
</evidence>
<evidence type="ECO:0000256" key="7">
    <source>
        <dbReference type="ARBA" id="ARBA00022840"/>
    </source>
</evidence>
<evidence type="ECO:0000313" key="15">
    <source>
        <dbReference type="Proteomes" id="UP000276991"/>
    </source>
</evidence>
<feature type="domain" description="ABC transmembrane type-1" evidence="13">
    <location>
        <begin position="700"/>
        <end position="910"/>
    </location>
</feature>
<dbReference type="InterPro" id="IPR039421">
    <property type="entry name" value="Type_1_exporter"/>
</dbReference>
<dbReference type="GO" id="GO:0016887">
    <property type="term" value="F:ATP hydrolysis activity"/>
    <property type="evidence" value="ECO:0007669"/>
    <property type="project" value="InterPro"/>
</dbReference>
<comment type="similarity">
    <text evidence="2">Belongs to the ABC transporter superfamily. ABCB family. Multidrug resistance exporter (TC 3.A.1.201) subfamily.</text>
</comment>
<feature type="transmembrane region" description="Helical" evidence="11">
    <location>
        <begin position="52"/>
        <end position="74"/>
    </location>
</feature>
<evidence type="ECO:0000259" key="13">
    <source>
        <dbReference type="PROSITE" id="PS50929"/>
    </source>
</evidence>
<keyword evidence="7" id="KW-0067">ATP-binding</keyword>
<keyword evidence="8 11" id="KW-1133">Transmembrane helix</keyword>
<dbReference type="InterPro" id="IPR011527">
    <property type="entry name" value="ABC1_TM_dom"/>
</dbReference>
<feature type="transmembrane region" description="Helical" evidence="11">
    <location>
        <begin position="743"/>
        <end position="773"/>
    </location>
</feature>
<keyword evidence="3" id="KW-0813">Transport</keyword>
<dbReference type="FunFam" id="3.40.50.300:FF:000240">
    <property type="entry name" value="ABC transporter B family member 20"/>
    <property type="match status" value="1"/>
</dbReference>
<feature type="transmembrane region" description="Helical" evidence="11">
    <location>
        <begin position="238"/>
        <end position="258"/>
    </location>
</feature>
<feature type="transmembrane region" description="Helical" evidence="11">
    <location>
        <begin position="270"/>
        <end position="287"/>
    </location>
</feature>
<feature type="transmembrane region" description="Helical" evidence="11">
    <location>
        <begin position="818"/>
        <end position="836"/>
    </location>
</feature>
<keyword evidence="10" id="KW-0325">Glycoprotein</keyword>
<feature type="domain" description="ABC transmembrane type-1" evidence="13">
    <location>
        <begin position="53"/>
        <end position="278"/>
    </location>
</feature>